<evidence type="ECO:0008006" key="2">
    <source>
        <dbReference type="Google" id="ProtNLM"/>
    </source>
</evidence>
<sequence length="131" mass="14614">MKKILVLILIMVLPVFLLSGCLNNEPILSLSYVKWYTTIEVIGDLTFGYVHLDLSGSTTGDKVTVITYGDGVIDELELDLDQDKKFSQDIVIKFTHAADNTPQKYSTVLTAYKGSNTTKISLESEELTYLE</sequence>
<name>X0Z5W1_9ZZZZ</name>
<reference evidence="1" key="1">
    <citation type="journal article" date="2014" name="Front. Microbiol.">
        <title>High frequency of phylogenetically diverse reductive dehalogenase-homologous genes in deep subseafloor sedimentary metagenomes.</title>
        <authorList>
            <person name="Kawai M."/>
            <person name="Futagami T."/>
            <person name="Toyoda A."/>
            <person name="Takaki Y."/>
            <person name="Nishi S."/>
            <person name="Hori S."/>
            <person name="Arai W."/>
            <person name="Tsubouchi T."/>
            <person name="Morono Y."/>
            <person name="Uchiyama I."/>
            <person name="Ito T."/>
            <person name="Fujiyama A."/>
            <person name="Inagaki F."/>
            <person name="Takami H."/>
        </authorList>
    </citation>
    <scope>NUCLEOTIDE SEQUENCE</scope>
    <source>
        <strain evidence="1">Expedition CK06-06</strain>
    </source>
</reference>
<dbReference type="EMBL" id="BART01000112">
    <property type="protein sequence ID" value="GAG64755.1"/>
    <property type="molecule type" value="Genomic_DNA"/>
</dbReference>
<accession>X0Z5W1</accession>
<dbReference type="PROSITE" id="PS51257">
    <property type="entry name" value="PROKAR_LIPOPROTEIN"/>
    <property type="match status" value="1"/>
</dbReference>
<protein>
    <recommendedName>
        <fullName evidence="2">Lipoprotein</fullName>
    </recommendedName>
</protein>
<proteinExistence type="predicted"/>
<dbReference type="AlphaFoldDB" id="X0Z5W1"/>
<comment type="caution">
    <text evidence="1">The sequence shown here is derived from an EMBL/GenBank/DDBJ whole genome shotgun (WGS) entry which is preliminary data.</text>
</comment>
<evidence type="ECO:0000313" key="1">
    <source>
        <dbReference type="EMBL" id="GAG64755.1"/>
    </source>
</evidence>
<organism evidence="1">
    <name type="scientific">marine sediment metagenome</name>
    <dbReference type="NCBI Taxonomy" id="412755"/>
    <lineage>
        <taxon>unclassified sequences</taxon>
        <taxon>metagenomes</taxon>
        <taxon>ecological metagenomes</taxon>
    </lineage>
</organism>
<gene>
    <name evidence="1" type="ORF">S01H4_00743</name>
</gene>